<dbReference type="PANTHER" id="PTHR46038:SF13">
    <property type="entry name" value="GLYCOSYLTRANSFERASE"/>
    <property type="match status" value="1"/>
</dbReference>
<dbReference type="PANTHER" id="PTHR46038">
    <property type="entry name" value="EXPRESSED PROTEIN-RELATED"/>
    <property type="match status" value="1"/>
</dbReference>
<comment type="subcellular location">
    <subcellularLocation>
        <location evidence="2">Golgi apparatus membrane</location>
        <topology evidence="2">Single-pass type II membrane protein</topology>
    </subcellularLocation>
</comment>
<evidence type="ECO:0000259" key="4">
    <source>
        <dbReference type="Pfam" id="PF03407"/>
    </source>
</evidence>
<dbReference type="InterPro" id="IPR005069">
    <property type="entry name" value="Nucl-diP-sugar_transferase"/>
</dbReference>
<sequence>MDSEAGSNTTGGGGSQTPPPELGGSHHKNYLFRHLLRALLLFTMVTVACLVIFQPSSAVTPFKFIPRSIYSFSFSNATTSRAPRGNEKLGLKQILKRAAMPDKTVIITTLNEAWIEPNSIFDLFLESFKIGNQTLWLLKHLVVVALDQRAFDHCLKTHLHCYFLTTEGVNFSEEAHFMTPDYLKMMWTRIDFLRIVLQRGYNFVFTDADIMWLRNPFPHFYSDTNFQISCDSFGGNPSDLNNAPNGGFNYVKSNNQTIEFYKFWYKSREYYPGKHDQDVLNKIKYDPFVRRLD</sequence>
<evidence type="ECO:0000256" key="2">
    <source>
        <dbReference type="RuleBase" id="RU363055"/>
    </source>
</evidence>
<keyword evidence="2" id="KW-0812">Transmembrane</keyword>
<protein>
    <recommendedName>
        <fullName evidence="2">Glycosyltransferase</fullName>
        <ecNumber evidence="2">2.4.2.-</ecNumber>
    </recommendedName>
</protein>
<comment type="caution">
    <text evidence="5">The sequence shown here is derived from an EMBL/GenBank/DDBJ whole genome shotgun (WGS) entry which is preliminary data.</text>
</comment>
<dbReference type="Proteomes" id="UP001318860">
    <property type="component" value="Unassembled WGS sequence"/>
</dbReference>
<dbReference type="InterPro" id="IPR029044">
    <property type="entry name" value="Nucleotide-diphossugar_trans"/>
</dbReference>
<feature type="domain" description="Nucleotide-diphospho-sugar transferase" evidence="4">
    <location>
        <begin position="137"/>
        <end position="289"/>
    </location>
</feature>
<dbReference type="SUPFAM" id="SSF53448">
    <property type="entry name" value="Nucleotide-diphospho-sugar transferases"/>
    <property type="match status" value="1"/>
</dbReference>
<dbReference type="EMBL" id="JABTTQ020001301">
    <property type="protein sequence ID" value="KAK6131976.1"/>
    <property type="molecule type" value="Genomic_DNA"/>
</dbReference>
<dbReference type="EC" id="2.4.2.-" evidence="2"/>
<keyword evidence="2" id="KW-0961">Cell wall biogenesis/degradation</keyword>
<keyword evidence="2" id="KW-0735">Signal-anchor</keyword>
<accession>A0ABR0VAA3</accession>
<dbReference type="Pfam" id="PF03407">
    <property type="entry name" value="Nucleotid_trans"/>
    <property type="match status" value="1"/>
</dbReference>
<dbReference type="InterPro" id="IPR044821">
    <property type="entry name" value="At1g28695/At4g15970-like"/>
</dbReference>
<name>A0ABR0VAA3_REHGL</name>
<comment type="similarity">
    <text evidence="1 2">Belongs to the glycosyltransferase 77 family.</text>
</comment>
<evidence type="ECO:0000313" key="6">
    <source>
        <dbReference type="Proteomes" id="UP001318860"/>
    </source>
</evidence>
<reference evidence="5 6" key="1">
    <citation type="journal article" date="2021" name="Comput. Struct. Biotechnol. J.">
        <title>De novo genome assembly of the potent medicinal plant Rehmannia glutinosa using nanopore technology.</title>
        <authorList>
            <person name="Ma L."/>
            <person name="Dong C."/>
            <person name="Song C."/>
            <person name="Wang X."/>
            <person name="Zheng X."/>
            <person name="Niu Y."/>
            <person name="Chen S."/>
            <person name="Feng W."/>
        </authorList>
    </citation>
    <scope>NUCLEOTIDE SEQUENCE [LARGE SCALE GENOMIC DNA]</scope>
    <source>
        <strain evidence="5">DH-2019</strain>
    </source>
</reference>
<keyword evidence="6" id="KW-1185">Reference proteome</keyword>
<evidence type="ECO:0000313" key="5">
    <source>
        <dbReference type="EMBL" id="KAK6131976.1"/>
    </source>
</evidence>
<proteinExistence type="inferred from homology"/>
<gene>
    <name evidence="5" type="ORF">DH2020_034283</name>
</gene>
<evidence type="ECO:0000256" key="1">
    <source>
        <dbReference type="ARBA" id="ARBA00007033"/>
    </source>
</evidence>
<keyword evidence="2" id="KW-0328">Glycosyltransferase</keyword>
<organism evidence="5 6">
    <name type="scientific">Rehmannia glutinosa</name>
    <name type="common">Chinese foxglove</name>
    <dbReference type="NCBI Taxonomy" id="99300"/>
    <lineage>
        <taxon>Eukaryota</taxon>
        <taxon>Viridiplantae</taxon>
        <taxon>Streptophyta</taxon>
        <taxon>Embryophyta</taxon>
        <taxon>Tracheophyta</taxon>
        <taxon>Spermatophyta</taxon>
        <taxon>Magnoliopsida</taxon>
        <taxon>eudicotyledons</taxon>
        <taxon>Gunneridae</taxon>
        <taxon>Pentapetalae</taxon>
        <taxon>asterids</taxon>
        <taxon>lamiids</taxon>
        <taxon>Lamiales</taxon>
        <taxon>Orobanchaceae</taxon>
        <taxon>Rehmannieae</taxon>
        <taxon>Rehmannia</taxon>
    </lineage>
</organism>
<keyword evidence="2" id="KW-1133">Transmembrane helix</keyword>
<keyword evidence="2" id="KW-0472">Membrane</keyword>
<keyword evidence="2" id="KW-0333">Golgi apparatus</keyword>
<keyword evidence="2" id="KW-0808">Transferase</keyword>
<feature type="transmembrane region" description="Helical" evidence="2">
    <location>
        <begin position="35"/>
        <end position="53"/>
    </location>
</feature>
<feature type="region of interest" description="Disordered" evidence="3">
    <location>
        <begin position="1"/>
        <end position="23"/>
    </location>
</feature>
<evidence type="ECO:0000256" key="3">
    <source>
        <dbReference type="SAM" id="MobiDB-lite"/>
    </source>
</evidence>